<comment type="caution">
    <text evidence="1">The sequence shown here is derived from an EMBL/GenBank/DDBJ whole genome shotgun (WGS) entry which is preliminary data.</text>
</comment>
<name>A0A0F9WXS9_9ZZZZ</name>
<reference evidence="1" key="1">
    <citation type="journal article" date="2015" name="Nature">
        <title>Complex archaea that bridge the gap between prokaryotes and eukaryotes.</title>
        <authorList>
            <person name="Spang A."/>
            <person name="Saw J.H."/>
            <person name="Jorgensen S.L."/>
            <person name="Zaremba-Niedzwiedzka K."/>
            <person name="Martijn J."/>
            <person name="Lind A.E."/>
            <person name="van Eijk R."/>
            <person name="Schleper C."/>
            <person name="Guy L."/>
            <person name="Ettema T.J."/>
        </authorList>
    </citation>
    <scope>NUCLEOTIDE SEQUENCE</scope>
</reference>
<accession>A0A0F9WXS9</accession>
<sequence>MSWSLKNMIDKMSDDRREAQLQWNREFPPDIEVDVVEDAGITITYGIWKVPNGDIFFIPKSKSGYQPERRINIDKKIVEAIRGKT</sequence>
<organism evidence="1">
    <name type="scientific">marine sediment metagenome</name>
    <dbReference type="NCBI Taxonomy" id="412755"/>
    <lineage>
        <taxon>unclassified sequences</taxon>
        <taxon>metagenomes</taxon>
        <taxon>ecological metagenomes</taxon>
    </lineage>
</organism>
<dbReference type="EMBL" id="LAZR01000105">
    <property type="protein sequence ID" value="KKN91241.1"/>
    <property type="molecule type" value="Genomic_DNA"/>
</dbReference>
<protein>
    <submittedName>
        <fullName evidence="1">Uncharacterized protein</fullName>
    </submittedName>
</protein>
<gene>
    <name evidence="1" type="ORF">LCGC14_0221090</name>
</gene>
<proteinExistence type="predicted"/>
<evidence type="ECO:0000313" key="1">
    <source>
        <dbReference type="EMBL" id="KKN91241.1"/>
    </source>
</evidence>
<dbReference type="AlphaFoldDB" id="A0A0F9WXS9"/>